<evidence type="ECO:0000313" key="3">
    <source>
        <dbReference type="Proteomes" id="UP000000599"/>
    </source>
</evidence>
<reference evidence="2 3" key="1">
    <citation type="journal article" date="2004" name="Nature">
        <title>Genome evolution in yeasts.</title>
        <authorList>
            <consortium name="Genolevures"/>
            <person name="Dujon B."/>
            <person name="Sherman D."/>
            <person name="Fischer G."/>
            <person name="Durrens P."/>
            <person name="Casaregola S."/>
            <person name="Lafontaine I."/>
            <person name="de Montigny J."/>
            <person name="Marck C."/>
            <person name="Neuveglise C."/>
            <person name="Talla E."/>
            <person name="Goffard N."/>
            <person name="Frangeul L."/>
            <person name="Aigle M."/>
            <person name="Anthouard V."/>
            <person name="Babour A."/>
            <person name="Barbe V."/>
            <person name="Barnay S."/>
            <person name="Blanchin S."/>
            <person name="Beckerich J.M."/>
            <person name="Beyne E."/>
            <person name="Bleykasten C."/>
            <person name="Boisrame A."/>
            <person name="Boyer J."/>
            <person name="Cattolico L."/>
            <person name="Confanioleri F."/>
            <person name="de Daruvar A."/>
            <person name="Despons L."/>
            <person name="Fabre E."/>
            <person name="Fairhead C."/>
            <person name="Ferry-Dumazet H."/>
            <person name="Groppi A."/>
            <person name="Hantraye F."/>
            <person name="Hennequin C."/>
            <person name="Jauniaux N."/>
            <person name="Joyet P."/>
            <person name="Kachouri R."/>
            <person name="Kerrest A."/>
            <person name="Koszul R."/>
            <person name="Lemaire M."/>
            <person name="Lesur I."/>
            <person name="Ma L."/>
            <person name="Muller H."/>
            <person name="Nicaud J.M."/>
            <person name="Nikolski M."/>
            <person name="Oztas S."/>
            <person name="Ozier-Kalogeropoulos O."/>
            <person name="Pellenz S."/>
            <person name="Potier S."/>
            <person name="Richard G.F."/>
            <person name="Straub M.L."/>
            <person name="Suleau A."/>
            <person name="Swennene D."/>
            <person name="Tekaia F."/>
            <person name="Wesolowski-Louvel M."/>
            <person name="Westhof E."/>
            <person name="Wirth B."/>
            <person name="Zeniou-Meyer M."/>
            <person name="Zivanovic I."/>
            <person name="Bolotin-Fukuhara M."/>
            <person name="Thierry A."/>
            <person name="Bouchier C."/>
            <person name="Caudron B."/>
            <person name="Scarpelli C."/>
            <person name="Gaillardin C."/>
            <person name="Weissenbach J."/>
            <person name="Wincker P."/>
            <person name="Souciet J.L."/>
        </authorList>
    </citation>
    <scope>NUCLEOTIDE SEQUENCE [LARGE SCALE GENOMIC DNA]</scope>
    <source>
        <strain evidence="3">ATCC 36239 / CBS 767 / BCRC 21394 / JCM 1990 / NBRC 0083 / IGC 2968</strain>
    </source>
</reference>
<keyword evidence="3" id="KW-1185">Reference proteome</keyword>
<dbReference type="OrthoDB" id="4091959at2759"/>
<dbReference type="HOGENOM" id="CLU_091756_0_0_1"/>
<dbReference type="EMBL" id="CR382138">
    <property type="protein sequence ID" value="CAR66302.1"/>
    <property type="molecule type" value="Genomic_DNA"/>
</dbReference>
<dbReference type="GeneID" id="8998919"/>
<dbReference type="VEuPathDB" id="FungiDB:DEHA2F08426g"/>
<sequence>MIRQNYSLANELKDKERKQQSKVQQRQKRQFKTEKLSAADPIRIFRQIERLESNNDKTERDLSYLKNLKNDWEFIKKNGLHKAKVESFLIQKEQEEKAKVKANSKLWGSKSIYFNPELNPLGKVPGENLSEKPIFQLPNHTKPLKSHVYTNYAKDPLIDTLELVLPEGEPPKFYKMVQNTQRDNTTSNVPSSNTTNAPSAGEVISSSEKGINMLVPSALLKKPNKKESDHNSREDEYDNENDFAPEEEEYLIAIGKLPSKRSRIS</sequence>
<evidence type="ECO:0000313" key="2">
    <source>
        <dbReference type="EMBL" id="CAR66302.1"/>
    </source>
</evidence>
<dbReference type="Pfam" id="PF12622">
    <property type="entry name" value="NpwBP"/>
    <property type="match status" value="1"/>
</dbReference>
<feature type="compositionally biased region" description="Basic and acidic residues" evidence="1">
    <location>
        <begin position="225"/>
        <end position="234"/>
    </location>
</feature>
<dbReference type="OMA" id="MIRGNWS"/>
<dbReference type="InParanoid" id="B5RUC4"/>
<dbReference type="eggNOG" id="ENOG502T74Z">
    <property type="taxonomic scope" value="Eukaryota"/>
</dbReference>
<dbReference type="AlphaFoldDB" id="B5RUC4"/>
<accession>B5RUC4</accession>
<name>B5RUC4_DEBHA</name>
<feature type="region of interest" description="Disordered" evidence="1">
    <location>
        <begin position="182"/>
        <end position="246"/>
    </location>
</feature>
<gene>
    <name evidence="2" type="ordered locus">DEHA2F08426g</name>
</gene>
<feature type="region of interest" description="Disordered" evidence="1">
    <location>
        <begin position="1"/>
        <end position="35"/>
    </location>
</feature>
<dbReference type="KEGG" id="dha:DEHA2F08426g"/>
<evidence type="ECO:0000256" key="1">
    <source>
        <dbReference type="SAM" id="MobiDB-lite"/>
    </source>
</evidence>
<protein>
    <submittedName>
        <fullName evidence="2">DEHA2F08426p</fullName>
    </submittedName>
</protein>
<dbReference type="STRING" id="284592.B5RUC4"/>
<feature type="compositionally biased region" description="Acidic residues" evidence="1">
    <location>
        <begin position="235"/>
        <end position="246"/>
    </location>
</feature>
<dbReference type="RefSeq" id="XP_002770776.1">
    <property type="nucleotide sequence ID" value="XM_002770730.1"/>
</dbReference>
<feature type="compositionally biased region" description="Low complexity" evidence="1">
    <location>
        <begin position="184"/>
        <end position="199"/>
    </location>
</feature>
<dbReference type="Proteomes" id="UP000000599">
    <property type="component" value="Chromosome F"/>
</dbReference>
<proteinExistence type="predicted"/>
<organism evidence="2 3">
    <name type="scientific">Debaryomyces hansenii (strain ATCC 36239 / CBS 767 / BCRC 21394 / JCM 1990 / NBRC 0083 / IGC 2968)</name>
    <name type="common">Yeast</name>
    <name type="synonym">Torulaspora hansenii</name>
    <dbReference type="NCBI Taxonomy" id="284592"/>
    <lineage>
        <taxon>Eukaryota</taxon>
        <taxon>Fungi</taxon>
        <taxon>Dikarya</taxon>
        <taxon>Ascomycota</taxon>
        <taxon>Saccharomycotina</taxon>
        <taxon>Pichiomycetes</taxon>
        <taxon>Debaryomycetaceae</taxon>
        <taxon>Debaryomyces</taxon>
    </lineage>
</organism>